<keyword evidence="4" id="KW-0456">Lyase</keyword>
<gene>
    <name evidence="7" type="ORF">I302_01190</name>
    <name evidence="8" type="ORF">I302_102499</name>
</gene>
<dbReference type="Pfam" id="PF04828">
    <property type="entry name" value="GFA"/>
    <property type="match status" value="1"/>
</dbReference>
<reference evidence="8" key="4">
    <citation type="submission" date="2024-02" db="EMBL/GenBank/DDBJ databases">
        <title>Comparative genomics of Cryptococcus and Kwoniella reveals pathogenesis evolution and contrasting modes of karyotype evolution via chromosome fusion or intercentromeric recombination.</title>
        <authorList>
            <person name="Coelho M.A."/>
            <person name="David-Palma M."/>
            <person name="Shea T."/>
            <person name="Bowers K."/>
            <person name="McGinley-Smith S."/>
            <person name="Mohammad A.W."/>
            <person name="Gnirke A."/>
            <person name="Yurkov A.M."/>
            <person name="Nowrousian M."/>
            <person name="Sun S."/>
            <person name="Cuomo C.A."/>
            <person name="Heitman J."/>
        </authorList>
    </citation>
    <scope>NUCLEOTIDE SEQUENCE</scope>
    <source>
        <strain evidence="8">CBS 10118</strain>
    </source>
</reference>
<accession>A0A1B9GFA6</accession>
<evidence type="ECO:0000256" key="1">
    <source>
        <dbReference type="ARBA" id="ARBA00005495"/>
    </source>
</evidence>
<name>A0A1B9GFA6_9TREE</name>
<comment type="similarity">
    <text evidence="1">Belongs to the Gfa family.</text>
</comment>
<dbReference type="OrthoDB" id="428768at2759"/>
<evidence type="ECO:0000259" key="6">
    <source>
        <dbReference type="PROSITE" id="PS51891"/>
    </source>
</evidence>
<dbReference type="PANTHER" id="PTHR33337:SF8">
    <property type="entry name" value="CENP-V_GFA DOMAIN-CONTAINING PROTEIN"/>
    <property type="match status" value="1"/>
</dbReference>
<dbReference type="PANTHER" id="PTHR33337">
    <property type="entry name" value="GFA DOMAIN-CONTAINING PROTEIN"/>
    <property type="match status" value="1"/>
</dbReference>
<proteinExistence type="inferred from homology"/>
<evidence type="ECO:0000313" key="7">
    <source>
        <dbReference type="EMBL" id="OCF29678.1"/>
    </source>
</evidence>
<dbReference type="Proteomes" id="UP000092730">
    <property type="component" value="Chromosome 1"/>
</dbReference>
<dbReference type="RefSeq" id="XP_019050748.1">
    <property type="nucleotide sequence ID" value="XM_019187870.1"/>
</dbReference>
<reference evidence="7" key="3">
    <citation type="submission" date="2014-01" db="EMBL/GenBank/DDBJ databases">
        <title>Evolution of pathogenesis and genome organization in the Tremellales.</title>
        <authorList>
            <person name="Cuomo C."/>
            <person name="Litvintseva A."/>
            <person name="Heitman J."/>
            <person name="Chen Y."/>
            <person name="Sun S."/>
            <person name="Springer D."/>
            <person name="Dromer F."/>
            <person name="Young S."/>
            <person name="Zeng Q."/>
            <person name="Chapman S."/>
            <person name="Gujja S."/>
            <person name="Saif S."/>
            <person name="Birren B."/>
        </authorList>
    </citation>
    <scope>NUCLEOTIDE SEQUENCE</scope>
    <source>
        <strain evidence="7">CBS 10118</strain>
    </source>
</reference>
<keyword evidence="9" id="KW-1185">Reference proteome</keyword>
<dbReference type="InterPro" id="IPR011057">
    <property type="entry name" value="Mss4-like_sf"/>
</dbReference>
<keyword evidence="3" id="KW-0862">Zinc</keyword>
<dbReference type="EMBL" id="KI894018">
    <property type="protein sequence ID" value="OCF29678.1"/>
    <property type="molecule type" value="Genomic_DNA"/>
</dbReference>
<dbReference type="InterPro" id="IPR006913">
    <property type="entry name" value="CENP-V/GFA"/>
</dbReference>
<dbReference type="GO" id="GO:0016846">
    <property type="term" value="F:carbon-sulfur lyase activity"/>
    <property type="evidence" value="ECO:0007669"/>
    <property type="project" value="InterPro"/>
</dbReference>
<dbReference type="STRING" id="1296100.A0A1B9GFA6"/>
<reference evidence="7" key="1">
    <citation type="submission" date="2013-07" db="EMBL/GenBank/DDBJ databases">
        <title>The Genome Sequence of Cryptococcus bestiolae CBS10118.</title>
        <authorList>
            <consortium name="The Broad Institute Genome Sequencing Platform"/>
            <person name="Cuomo C."/>
            <person name="Litvintseva A."/>
            <person name="Chen Y."/>
            <person name="Heitman J."/>
            <person name="Sun S."/>
            <person name="Springer D."/>
            <person name="Dromer F."/>
            <person name="Young S.K."/>
            <person name="Zeng Q."/>
            <person name="Gargeya S."/>
            <person name="Fitzgerald M."/>
            <person name="Abouelleil A."/>
            <person name="Alvarado L."/>
            <person name="Berlin A.M."/>
            <person name="Chapman S.B."/>
            <person name="Dewar J."/>
            <person name="Goldberg J."/>
            <person name="Griggs A."/>
            <person name="Gujja S."/>
            <person name="Hansen M."/>
            <person name="Howarth C."/>
            <person name="Imamovic A."/>
            <person name="Larimer J."/>
            <person name="McCowan C."/>
            <person name="Murphy C."/>
            <person name="Pearson M."/>
            <person name="Priest M."/>
            <person name="Roberts A."/>
            <person name="Saif S."/>
            <person name="Shea T."/>
            <person name="Sykes S."/>
            <person name="Wortman J."/>
            <person name="Nusbaum C."/>
            <person name="Birren B."/>
        </authorList>
    </citation>
    <scope>NUCLEOTIDE SEQUENCE [LARGE SCALE GENOMIC DNA]</scope>
    <source>
        <strain evidence="7">CBS 10118</strain>
    </source>
</reference>
<evidence type="ECO:0000256" key="5">
    <source>
        <dbReference type="SAM" id="MobiDB-lite"/>
    </source>
</evidence>
<organism evidence="7">
    <name type="scientific">Kwoniella bestiolae CBS 10118</name>
    <dbReference type="NCBI Taxonomy" id="1296100"/>
    <lineage>
        <taxon>Eukaryota</taxon>
        <taxon>Fungi</taxon>
        <taxon>Dikarya</taxon>
        <taxon>Basidiomycota</taxon>
        <taxon>Agaricomycotina</taxon>
        <taxon>Tremellomycetes</taxon>
        <taxon>Tremellales</taxon>
        <taxon>Cryptococcaceae</taxon>
        <taxon>Kwoniella</taxon>
    </lineage>
</organism>
<dbReference type="SUPFAM" id="SSF51316">
    <property type="entry name" value="Mss4-like"/>
    <property type="match status" value="1"/>
</dbReference>
<dbReference type="AlphaFoldDB" id="A0A1B9GFA6"/>
<evidence type="ECO:0000256" key="4">
    <source>
        <dbReference type="ARBA" id="ARBA00023239"/>
    </source>
</evidence>
<sequence length="174" mass="19136">MSTDVKSRGDSFIPPNNSLTHDGWSNEDEATATCFCGKVQLVVPLKSPGLVNTFACNCVDCRKVTASMFATNFTTLDSHTRFSRGEDHLTTFSQDKTTESGKTMTNGFCRTCGTLMYRKSDAYPGTRFLRVGTVDDLNLHQTVLKPKDEMFVATRVGWWDGVKGAKQWDGVAGG</sequence>
<evidence type="ECO:0000256" key="2">
    <source>
        <dbReference type="ARBA" id="ARBA00022723"/>
    </source>
</evidence>
<evidence type="ECO:0000256" key="3">
    <source>
        <dbReference type="ARBA" id="ARBA00022833"/>
    </source>
</evidence>
<feature type="domain" description="CENP-V/GFA" evidence="6">
    <location>
        <begin position="30"/>
        <end position="148"/>
    </location>
</feature>
<keyword evidence="2" id="KW-0479">Metal-binding</keyword>
<dbReference type="GO" id="GO:0046872">
    <property type="term" value="F:metal ion binding"/>
    <property type="evidence" value="ECO:0007669"/>
    <property type="project" value="UniProtKB-KW"/>
</dbReference>
<reference evidence="8" key="2">
    <citation type="submission" date="2013-07" db="EMBL/GenBank/DDBJ databases">
        <authorList>
            <consortium name="The Broad Institute Genome Sequencing Platform"/>
            <person name="Cuomo C."/>
            <person name="Litvintseva A."/>
            <person name="Chen Y."/>
            <person name="Heitman J."/>
            <person name="Sun S."/>
            <person name="Springer D."/>
            <person name="Dromer F."/>
            <person name="Young S.K."/>
            <person name="Zeng Q."/>
            <person name="Gargeya S."/>
            <person name="Fitzgerald M."/>
            <person name="Abouelleil A."/>
            <person name="Alvarado L."/>
            <person name="Berlin A.M."/>
            <person name="Chapman S.B."/>
            <person name="Dewar J."/>
            <person name="Goldberg J."/>
            <person name="Griggs A."/>
            <person name="Gujja S."/>
            <person name="Hansen M."/>
            <person name="Howarth C."/>
            <person name="Imamovic A."/>
            <person name="Larimer J."/>
            <person name="McCowan C."/>
            <person name="Murphy C."/>
            <person name="Pearson M."/>
            <person name="Priest M."/>
            <person name="Roberts A."/>
            <person name="Saif S."/>
            <person name="Shea T."/>
            <person name="Sykes S."/>
            <person name="Wortman J."/>
            <person name="Nusbaum C."/>
            <person name="Birren B."/>
        </authorList>
    </citation>
    <scope>NUCLEOTIDE SEQUENCE</scope>
    <source>
        <strain evidence="8">CBS 10118</strain>
    </source>
</reference>
<dbReference type="EMBL" id="CP144541">
    <property type="protein sequence ID" value="WVW80515.1"/>
    <property type="molecule type" value="Genomic_DNA"/>
</dbReference>
<evidence type="ECO:0000313" key="9">
    <source>
        <dbReference type="Proteomes" id="UP000092730"/>
    </source>
</evidence>
<dbReference type="PROSITE" id="PS51891">
    <property type="entry name" value="CENP_V_GFA"/>
    <property type="match status" value="1"/>
</dbReference>
<dbReference type="GeneID" id="30205589"/>
<protein>
    <recommendedName>
        <fullName evidence="6">CENP-V/GFA domain-containing protein</fullName>
    </recommendedName>
</protein>
<feature type="region of interest" description="Disordered" evidence="5">
    <location>
        <begin position="1"/>
        <end position="23"/>
    </location>
</feature>
<dbReference type="Gene3D" id="3.90.1590.10">
    <property type="entry name" value="glutathione-dependent formaldehyde- activating enzyme (gfa)"/>
    <property type="match status" value="1"/>
</dbReference>
<dbReference type="VEuPathDB" id="FungiDB:I302_01190"/>
<evidence type="ECO:0000313" key="8">
    <source>
        <dbReference type="EMBL" id="WVW80515.1"/>
    </source>
</evidence>
<dbReference type="KEGG" id="kbi:30205589"/>